<dbReference type="AlphaFoldDB" id="A0A6L2NMI7"/>
<feature type="region of interest" description="Disordered" evidence="1">
    <location>
        <begin position="246"/>
        <end position="289"/>
    </location>
</feature>
<feature type="compositionally biased region" description="Polar residues" evidence="1">
    <location>
        <begin position="251"/>
        <end position="262"/>
    </location>
</feature>
<dbReference type="EMBL" id="BKCJ010009178">
    <property type="protein sequence ID" value="GEU85774.1"/>
    <property type="molecule type" value="Genomic_DNA"/>
</dbReference>
<protein>
    <submittedName>
        <fullName evidence="2">Integrase, catalytic region, zinc finger, CCHC-type, peptidase aspartic, catalytic</fullName>
    </submittedName>
</protein>
<evidence type="ECO:0000313" key="2">
    <source>
        <dbReference type="EMBL" id="GEU85774.1"/>
    </source>
</evidence>
<dbReference type="PANTHER" id="PTHR47150">
    <property type="entry name" value="OS12G0169200 PROTEIN"/>
    <property type="match status" value="1"/>
</dbReference>
<feature type="non-terminal residue" evidence="2">
    <location>
        <position position="363"/>
    </location>
</feature>
<organism evidence="2">
    <name type="scientific">Tanacetum cinerariifolium</name>
    <name type="common">Dalmatian daisy</name>
    <name type="synonym">Chrysanthemum cinerariifolium</name>
    <dbReference type="NCBI Taxonomy" id="118510"/>
    <lineage>
        <taxon>Eukaryota</taxon>
        <taxon>Viridiplantae</taxon>
        <taxon>Streptophyta</taxon>
        <taxon>Embryophyta</taxon>
        <taxon>Tracheophyta</taxon>
        <taxon>Spermatophyta</taxon>
        <taxon>Magnoliopsida</taxon>
        <taxon>eudicotyledons</taxon>
        <taxon>Gunneridae</taxon>
        <taxon>Pentapetalae</taxon>
        <taxon>asterids</taxon>
        <taxon>campanulids</taxon>
        <taxon>Asterales</taxon>
        <taxon>Asteraceae</taxon>
        <taxon>Asteroideae</taxon>
        <taxon>Anthemideae</taxon>
        <taxon>Anthemidinae</taxon>
        <taxon>Tanacetum</taxon>
    </lineage>
</organism>
<comment type="caution">
    <text evidence="2">The sequence shown here is derived from an EMBL/GenBank/DDBJ whole genome shotgun (WGS) entry which is preliminary data.</text>
</comment>
<gene>
    <name evidence="2" type="ORF">Tci_057752</name>
</gene>
<accession>A0A6L2NMI7</accession>
<dbReference type="PANTHER" id="PTHR47150:SF5">
    <property type="entry name" value="OS07G0546750 PROTEIN"/>
    <property type="match status" value="1"/>
</dbReference>
<reference evidence="2" key="1">
    <citation type="journal article" date="2019" name="Sci. Rep.">
        <title>Draft genome of Tanacetum cinerariifolium, the natural source of mosquito coil.</title>
        <authorList>
            <person name="Yamashiro T."/>
            <person name="Shiraishi A."/>
            <person name="Satake H."/>
            <person name="Nakayama K."/>
        </authorList>
    </citation>
    <scope>NUCLEOTIDE SEQUENCE</scope>
</reference>
<name>A0A6L2NMI7_TANCI</name>
<proteinExistence type="predicted"/>
<sequence length="363" mass="41741">MSSNLFFDTSSDNKDEVNSGLAMFTEACQAVYEASKPKVHRTPVQRDRYGAHDRLVMAYFSEHPQYEEERFRMSRRLFTKIVREVTDASHFFQERYDSQILDKVNSVSKDHVKPKVLSRGKYAIDVEPILPRLRNNRKARLNYLRHLKESVETIRDIVEEAKVVSPFDRSIVSACRYTKHSQELLEYVIGTCPQDSYQRDKQLAHIPLIRKKQVTFAKPFDTSNSNTHKHVAKVNTQKTIVHVPPSAGVNRFTNASGSQPRSNTKKNRISPAKGVNKLQVKDQPRTNKSHLRTLNRGILVVALSVLQFRDSDLEVAFRKHSCYVRDTDSVKLIKGSRESNLYIISIEDMMKSFPICLLSKASK</sequence>
<evidence type="ECO:0000256" key="1">
    <source>
        <dbReference type="SAM" id="MobiDB-lite"/>
    </source>
</evidence>